<dbReference type="InterPro" id="IPR015590">
    <property type="entry name" value="Aldehyde_DH_dom"/>
</dbReference>
<dbReference type="Gene3D" id="3.40.309.10">
    <property type="entry name" value="Aldehyde Dehydrogenase, Chain A, domain 2"/>
    <property type="match status" value="1"/>
</dbReference>
<dbReference type="InterPro" id="IPR016162">
    <property type="entry name" value="Ald_DH_N"/>
</dbReference>
<dbReference type="VEuPathDB" id="FungiDB:PV07_02980"/>
<dbReference type="STRING" id="569365.A0A0D2CJJ6"/>
<dbReference type="InterPro" id="IPR044086">
    <property type="entry name" value="LUC3-like"/>
</dbReference>
<evidence type="ECO:0000313" key="9">
    <source>
        <dbReference type="Proteomes" id="UP000054466"/>
    </source>
</evidence>
<gene>
    <name evidence="8" type="ORF">PV07_02980</name>
</gene>
<evidence type="ECO:0000256" key="5">
    <source>
        <dbReference type="PROSITE-ProRule" id="PRU10007"/>
    </source>
</evidence>
<evidence type="ECO:0000259" key="7">
    <source>
        <dbReference type="Pfam" id="PF00171"/>
    </source>
</evidence>
<dbReference type="Pfam" id="PF00171">
    <property type="entry name" value="Aldedh"/>
    <property type="match status" value="1"/>
</dbReference>
<dbReference type="InterPro" id="IPR016163">
    <property type="entry name" value="Ald_DH_C"/>
</dbReference>
<evidence type="ECO:0000256" key="1">
    <source>
        <dbReference type="ARBA" id="ARBA00009986"/>
    </source>
</evidence>
<dbReference type="EMBL" id="KN847041">
    <property type="protein sequence ID" value="KIW31323.1"/>
    <property type="molecule type" value="Genomic_DNA"/>
</dbReference>
<sequence>MAGACNLPRRCYRMLAPVPVKQSRAYSQPIRPDKQFYSFANLINGRLRHCAPFQQAINPSTKEALWDVPIATESDLNAATAAATEVFRTWSRTPWARRQDGLKKAKSILDSAKQDFAALLSWEGGKPIQFAALEVEQALAILDFHATHEPLEDRLIQDDDELRLTLRYAPMGTVAAICPWNFPLALAMSKVCAALLTGNCVIVKPSPFTPYSVLKFAELVKDLFPPGVLQTLNGDEKLGPLMCSHPDIQKISFTGSIATGKRIVASTASTLKRVTLELGGNSASIVCPDVDPAVVAPQIAMGAFFNSGQLCVASKRIYVHNDIYDEFLEAMVGTVRSWVVGETSDLQPGTMLGPVQNENQYNVVRGFFKDAEDNGYKFALGSPIDADASARSKSFLIRPAIIDNPPDESMIVRGEPFGPIVPVLRWDDEEEIIKRANDTNTGLGGAVWSADVDRAHAIAERIEAGTVWINGYERPLAQAYCAGQKESGLGGELGTEGLRGFCNAQTVHYYKTPVAGRRT</sequence>
<proteinExistence type="inferred from homology"/>
<dbReference type="GO" id="GO:0004029">
    <property type="term" value="F:aldehyde dehydrogenase (NAD+) activity"/>
    <property type="evidence" value="ECO:0007669"/>
    <property type="project" value="UniProtKB-EC"/>
</dbReference>
<keyword evidence="9" id="KW-1185">Reference proteome</keyword>
<dbReference type="SUPFAM" id="SSF53720">
    <property type="entry name" value="ALDH-like"/>
    <property type="match status" value="1"/>
</dbReference>
<evidence type="ECO:0000256" key="6">
    <source>
        <dbReference type="RuleBase" id="RU003345"/>
    </source>
</evidence>
<dbReference type="Proteomes" id="UP000054466">
    <property type="component" value="Unassembled WGS sequence"/>
</dbReference>
<dbReference type="HOGENOM" id="CLU_005391_0_0_1"/>
<comment type="similarity">
    <text evidence="1 6">Belongs to the aldehyde dehydrogenase family.</text>
</comment>
<comment type="catalytic activity">
    <reaction evidence="4">
        <text>an aldehyde + NAD(+) + H2O = a carboxylate + NADH + 2 H(+)</text>
        <dbReference type="Rhea" id="RHEA:16185"/>
        <dbReference type="ChEBI" id="CHEBI:15377"/>
        <dbReference type="ChEBI" id="CHEBI:15378"/>
        <dbReference type="ChEBI" id="CHEBI:17478"/>
        <dbReference type="ChEBI" id="CHEBI:29067"/>
        <dbReference type="ChEBI" id="CHEBI:57540"/>
        <dbReference type="ChEBI" id="CHEBI:57945"/>
        <dbReference type="EC" id="1.2.1.3"/>
    </reaction>
</comment>
<dbReference type="RefSeq" id="XP_016251539.1">
    <property type="nucleotide sequence ID" value="XM_016389637.1"/>
</dbReference>
<dbReference type="GeneID" id="27342174"/>
<feature type="domain" description="Aldehyde dehydrogenase" evidence="7">
    <location>
        <begin position="55"/>
        <end position="507"/>
    </location>
</feature>
<dbReference type="EC" id="1.2.1.3" evidence="3"/>
<dbReference type="OrthoDB" id="310895at2759"/>
<keyword evidence="2 6" id="KW-0560">Oxidoreductase</keyword>
<dbReference type="InterPro" id="IPR029510">
    <property type="entry name" value="Ald_DH_CS_GLU"/>
</dbReference>
<protein>
    <recommendedName>
        <fullName evidence="3">aldehyde dehydrogenase (NAD(+))</fullName>
        <ecNumber evidence="3">1.2.1.3</ecNumber>
    </recommendedName>
</protein>
<reference evidence="8 9" key="1">
    <citation type="submission" date="2015-01" db="EMBL/GenBank/DDBJ databases">
        <title>The Genome Sequence of Cladophialophora immunda CBS83496.</title>
        <authorList>
            <consortium name="The Broad Institute Genomics Platform"/>
            <person name="Cuomo C."/>
            <person name="de Hoog S."/>
            <person name="Gorbushina A."/>
            <person name="Stielow B."/>
            <person name="Teixiera M."/>
            <person name="Abouelleil A."/>
            <person name="Chapman S.B."/>
            <person name="Priest M."/>
            <person name="Young S.K."/>
            <person name="Wortman J."/>
            <person name="Nusbaum C."/>
            <person name="Birren B."/>
        </authorList>
    </citation>
    <scope>NUCLEOTIDE SEQUENCE [LARGE SCALE GENOMIC DNA]</scope>
    <source>
        <strain evidence="8 9">CBS 83496</strain>
    </source>
</reference>
<dbReference type="CDD" id="cd07106">
    <property type="entry name" value="ALDH_AldA-AAD23400"/>
    <property type="match status" value="1"/>
</dbReference>
<feature type="active site" evidence="5">
    <location>
        <position position="277"/>
    </location>
</feature>
<organism evidence="8 9">
    <name type="scientific">Cladophialophora immunda</name>
    <dbReference type="NCBI Taxonomy" id="569365"/>
    <lineage>
        <taxon>Eukaryota</taxon>
        <taxon>Fungi</taxon>
        <taxon>Dikarya</taxon>
        <taxon>Ascomycota</taxon>
        <taxon>Pezizomycotina</taxon>
        <taxon>Eurotiomycetes</taxon>
        <taxon>Chaetothyriomycetidae</taxon>
        <taxon>Chaetothyriales</taxon>
        <taxon>Herpotrichiellaceae</taxon>
        <taxon>Cladophialophora</taxon>
    </lineage>
</organism>
<evidence type="ECO:0000256" key="3">
    <source>
        <dbReference type="ARBA" id="ARBA00024226"/>
    </source>
</evidence>
<accession>A0A0D2CJJ6</accession>
<dbReference type="PANTHER" id="PTHR11699">
    <property type="entry name" value="ALDEHYDE DEHYDROGENASE-RELATED"/>
    <property type="match status" value="1"/>
</dbReference>
<name>A0A0D2CJJ6_9EURO</name>
<evidence type="ECO:0000256" key="2">
    <source>
        <dbReference type="ARBA" id="ARBA00023002"/>
    </source>
</evidence>
<dbReference type="FunFam" id="3.40.605.10:FF:000007">
    <property type="entry name" value="NAD/NADP-dependent betaine aldehyde dehydrogenase"/>
    <property type="match status" value="1"/>
</dbReference>
<evidence type="ECO:0000313" key="8">
    <source>
        <dbReference type="EMBL" id="KIW31323.1"/>
    </source>
</evidence>
<dbReference type="PROSITE" id="PS00687">
    <property type="entry name" value="ALDEHYDE_DEHYDR_GLU"/>
    <property type="match status" value="1"/>
</dbReference>
<dbReference type="InterPro" id="IPR016161">
    <property type="entry name" value="Ald_DH/histidinol_DH"/>
</dbReference>
<evidence type="ECO:0000256" key="4">
    <source>
        <dbReference type="ARBA" id="ARBA00049194"/>
    </source>
</evidence>
<dbReference type="AlphaFoldDB" id="A0A0D2CJJ6"/>
<dbReference type="Gene3D" id="3.40.605.10">
    <property type="entry name" value="Aldehyde Dehydrogenase, Chain A, domain 1"/>
    <property type="match status" value="1"/>
</dbReference>